<accession>I3T8L2</accession>
<protein>
    <submittedName>
        <fullName evidence="1">Uncharacterized protein</fullName>
    </submittedName>
</protein>
<sequence length="166" mass="18290">MGENTVSVLQSNESQIAIRVILFRRCKLPGETRSCPGVNGCSLWCLRSWWLCLPKLIFSINELDVSHWRSIAHSNTGPKKSGVSTSSILVPISQFCKKLVKDIVSSYKTSSAPCRTFSSLLSKLYHVIRKPSNLLSLGNSGFNAFVLHQLRYHGSEHGHSVTGGSS</sequence>
<name>I3T8L2_LOTJA</name>
<dbReference type="EMBL" id="BT149060">
    <property type="protein sequence ID" value="AFK48854.1"/>
    <property type="molecule type" value="mRNA"/>
</dbReference>
<reference evidence="1" key="1">
    <citation type="submission" date="2012-05" db="EMBL/GenBank/DDBJ databases">
        <authorList>
            <person name="Krishnakumar V."/>
            <person name="Cheung F."/>
            <person name="Xiao Y."/>
            <person name="Chan A."/>
            <person name="Moskal W.A."/>
            <person name="Town C.D."/>
        </authorList>
    </citation>
    <scope>NUCLEOTIDE SEQUENCE</scope>
</reference>
<proteinExistence type="evidence at transcript level"/>
<organism evidence="1">
    <name type="scientific">Lotus japonicus</name>
    <name type="common">Lotus corniculatus var. japonicus</name>
    <dbReference type="NCBI Taxonomy" id="34305"/>
    <lineage>
        <taxon>Eukaryota</taxon>
        <taxon>Viridiplantae</taxon>
        <taxon>Streptophyta</taxon>
        <taxon>Embryophyta</taxon>
        <taxon>Tracheophyta</taxon>
        <taxon>Spermatophyta</taxon>
        <taxon>Magnoliopsida</taxon>
        <taxon>eudicotyledons</taxon>
        <taxon>Gunneridae</taxon>
        <taxon>Pentapetalae</taxon>
        <taxon>rosids</taxon>
        <taxon>fabids</taxon>
        <taxon>Fabales</taxon>
        <taxon>Fabaceae</taxon>
        <taxon>Papilionoideae</taxon>
        <taxon>50 kb inversion clade</taxon>
        <taxon>NPAAA clade</taxon>
        <taxon>Hologalegina</taxon>
        <taxon>robinioid clade</taxon>
        <taxon>Loteae</taxon>
        <taxon>Lotus</taxon>
    </lineage>
</organism>
<dbReference type="AlphaFoldDB" id="I3T8L2"/>
<evidence type="ECO:0000313" key="1">
    <source>
        <dbReference type="EMBL" id="AFK48854.1"/>
    </source>
</evidence>